<dbReference type="AlphaFoldDB" id="A0A7R9CKJ2"/>
<proteinExistence type="predicted"/>
<feature type="region of interest" description="Disordered" evidence="1">
    <location>
        <begin position="102"/>
        <end position="131"/>
    </location>
</feature>
<organism evidence="2">
    <name type="scientific">Timema cristinae</name>
    <name type="common">Walking stick</name>
    <dbReference type="NCBI Taxonomy" id="61476"/>
    <lineage>
        <taxon>Eukaryota</taxon>
        <taxon>Metazoa</taxon>
        <taxon>Ecdysozoa</taxon>
        <taxon>Arthropoda</taxon>
        <taxon>Hexapoda</taxon>
        <taxon>Insecta</taxon>
        <taxon>Pterygota</taxon>
        <taxon>Neoptera</taxon>
        <taxon>Polyneoptera</taxon>
        <taxon>Phasmatodea</taxon>
        <taxon>Timematodea</taxon>
        <taxon>Timematoidea</taxon>
        <taxon>Timematidae</taxon>
        <taxon>Timema</taxon>
    </lineage>
</organism>
<feature type="compositionally biased region" description="Polar residues" evidence="1">
    <location>
        <begin position="119"/>
        <end position="131"/>
    </location>
</feature>
<dbReference type="EMBL" id="OC317529">
    <property type="protein sequence ID" value="CAD7397518.1"/>
    <property type="molecule type" value="Genomic_DNA"/>
</dbReference>
<accession>A0A7R9CKJ2</accession>
<reference evidence="2" key="1">
    <citation type="submission" date="2020-11" db="EMBL/GenBank/DDBJ databases">
        <authorList>
            <person name="Tran Van P."/>
        </authorList>
    </citation>
    <scope>NUCLEOTIDE SEQUENCE</scope>
</reference>
<name>A0A7R9CKJ2_TIMCR</name>
<sequence length="131" mass="14844">MYQPEIEPGIPRLIARHTDHYTTGPYAVTYYPIVLSAYLYQWDHRGEGWKGKEGVLLTAESTPLGLQESNKGRSHQARRESTISYLCIRVFQLLGQNEEKRLNGGRLEGGSNLKPRRSNGPNTWAINDSTI</sequence>
<gene>
    <name evidence="2" type="ORF">TCEB3V08_LOCUS4116</name>
</gene>
<evidence type="ECO:0000256" key="1">
    <source>
        <dbReference type="SAM" id="MobiDB-lite"/>
    </source>
</evidence>
<protein>
    <submittedName>
        <fullName evidence="2">Uncharacterized protein</fullName>
    </submittedName>
</protein>
<evidence type="ECO:0000313" key="2">
    <source>
        <dbReference type="EMBL" id="CAD7397518.1"/>
    </source>
</evidence>